<accession>X1GFA2</accession>
<evidence type="ECO:0000256" key="6">
    <source>
        <dbReference type="ARBA" id="ARBA00022801"/>
    </source>
</evidence>
<keyword evidence="2" id="KW-1003">Cell membrane</keyword>
<evidence type="ECO:0000259" key="12">
    <source>
        <dbReference type="Pfam" id="PF01435"/>
    </source>
</evidence>
<dbReference type="PANTHER" id="PTHR43221">
    <property type="entry name" value="PROTEASE HTPX"/>
    <property type="match status" value="1"/>
</dbReference>
<protein>
    <recommendedName>
        <fullName evidence="12">Peptidase M48 domain-containing protein</fullName>
    </recommendedName>
</protein>
<feature type="non-terminal residue" evidence="13">
    <location>
        <position position="223"/>
    </location>
</feature>
<keyword evidence="4 11" id="KW-0812">Transmembrane</keyword>
<evidence type="ECO:0000256" key="9">
    <source>
        <dbReference type="ARBA" id="ARBA00023049"/>
    </source>
</evidence>
<evidence type="ECO:0000256" key="5">
    <source>
        <dbReference type="ARBA" id="ARBA00022723"/>
    </source>
</evidence>
<dbReference type="GO" id="GO:0004222">
    <property type="term" value="F:metalloendopeptidase activity"/>
    <property type="evidence" value="ECO:0007669"/>
    <property type="project" value="InterPro"/>
</dbReference>
<evidence type="ECO:0000256" key="8">
    <source>
        <dbReference type="ARBA" id="ARBA00022989"/>
    </source>
</evidence>
<dbReference type="Pfam" id="PF01435">
    <property type="entry name" value="Peptidase_M48"/>
    <property type="match status" value="1"/>
</dbReference>
<sequence>DEHEQRAVVAHELDHIVHNDFILMTVVFAIPLILLTIARYCYYAMRFSSLRRSRDNDAGSYIFLVLIGVAIVSYISYYIGFLISLFVSRIREYFADQHAAELTEDPNLLSTALIKIAYGLLATGTEAEIKEKRKSSVRGLRGLGIFDPKKAASVAAQSMDKNGRVSKRVVEAAAGWDLFNPWAKYFQIFSSHPLTAKRIQRLNEQCATYGVPVEYDLSGARKI</sequence>
<dbReference type="GO" id="GO:0006508">
    <property type="term" value="P:proteolysis"/>
    <property type="evidence" value="ECO:0007669"/>
    <property type="project" value="UniProtKB-KW"/>
</dbReference>
<comment type="cofactor">
    <cofactor evidence="1">
        <name>Zn(2+)</name>
        <dbReference type="ChEBI" id="CHEBI:29105"/>
    </cofactor>
</comment>
<name>X1GFA2_9ZZZZ</name>
<dbReference type="AlphaFoldDB" id="X1GFA2"/>
<dbReference type="GO" id="GO:0046872">
    <property type="term" value="F:metal ion binding"/>
    <property type="evidence" value="ECO:0007669"/>
    <property type="project" value="UniProtKB-KW"/>
</dbReference>
<dbReference type="InterPro" id="IPR001915">
    <property type="entry name" value="Peptidase_M48"/>
</dbReference>
<reference evidence="13" key="1">
    <citation type="journal article" date="2014" name="Front. Microbiol.">
        <title>High frequency of phylogenetically diverse reductive dehalogenase-homologous genes in deep subseafloor sedimentary metagenomes.</title>
        <authorList>
            <person name="Kawai M."/>
            <person name="Futagami T."/>
            <person name="Toyoda A."/>
            <person name="Takaki Y."/>
            <person name="Nishi S."/>
            <person name="Hori S."/>
            <person name="Arai W."/>
            <person name="Tsubouchi T."/>
            <person name="Morono Y."/>
            <person name="Uchiyama I."/>
            <person name="Ito T."/>
            <person name="Fujiyama A."/>
            <person name="Inagaki F."/>
            <person name="Takami H."/>
        </authorList>
    </citation>
    <scope>NUCLEOTIDE SEQUENCE</scope>
    <source>
        <strain evidence="13">Expedition CK06-06</strain>
    </source>
</reference>
<keyword evidence="9" id="KW-0482">Metalloprotease</keyword>
<keyword evidence="5" id="KW-0479">Metal-binding</keyword>
<organism evidence="13">
    <name type="scientific">marine sediment metagenome</name>
    <dbReference type="NCBI Taxonomy" id="412755"/>
    <lineage>
        <taxon>unclassified sequences</taxon>
        <taxon>metagenomes</taxon>
        <taxon>ecological metagenomes</taxon>
    </lineage>
</organism>
<dbReference type="PANTHER" id="PTHR43221:SF2">
    <property type="entry name" value="PROTEASE HTPX HOMOLOG"/>
    <property type="match status" value="1"/>
</dbReference>
<evidence type="ECO:0000313" key="13">
    <source>
        <dbReference type="EMBL" id="GAH31713.1"/>
    </source>
</evidence>
<proteinExistence type="predicted"/>
<gene>
    <name evidence="13" type="ORF">S03H2_23549</name>
</gene>
<evidence type="ECO:0000256" key="10">
    <source>
        <dbReference type="ARBA" id="ARBA00023136"/>
    </source>
</evidence>
<evidence type="ECO:0000256" key="2">
    <source>
        <dbReference type="ARBA" id="ARBA00022475"/>
    </source>
</evidence>
<evidence type="ECO:0000256" key="3">
    <source>
        <dbReference type="ARBA" id="ARBA00022670"/>
    </source>
</evidence>
<keyword evidence="7" id="KW-0862">Zinc</keyword>
<comment type="caution">
    <text evidence="13">The sequence shown here is derived from an EMBL/GenBank/DDBJ whole genome shotgun (WGS) entry which is preliminary data.</text>
</comment>
<feature type="non-terminal residue" evidence="13">
    <location>
        <position position="1"/>
    </location>
</feature>
<keyword evidence="10 11" id="KW-0472">Membrane</keyword>
<keyword evidence="3" id="KW-0645">Protease</keyword>
<feature type="transmembrane region" description="Helical" evidence="11">
    <location>
        <begin position="21"/>
        <end position="42"/>
    </location>
</feature>
<feature type="transmembrane region" description="Helical" evidence="11">
    <location>
        <begin position="62"/>
        <end position="87"/>
    </location>
</feature>
<dbReference type="EMBL" id="BARU01012886">
    <property type="protein sequence ID" value="GAH31713.1"/>
    <property type="molecule type" value="Genomic_DNA"/>
</dbReference>
<dbReference type="InterPro" id="IPR050083">
    <property type="entry name" value="HtpX_protease"/>
</dbReference>
<feature type="domain" description="Peptidase M48" evidence="12">
    <location>
        <begin position="2"/>
        <end position="204"/>
    </location>
</feature>
<evidence type="ECO:0000256" key="4">
    <source>
        <dbReference type="ARBA" id="ARBA00022692"/>
    </source>
</evidence>
<keyword evidence="6" id="KW-0378">Hydrolase</keyword>
<evidence type="ECO:0000256" key="11">
    <source>
        <dbReference type="SAM" id="Phobius"/>
    </source>
</evidence>
<keyword evidence="8 11" id="KW-1133">Transmembrane helix</keyword>
<evidence type="ECO:0000256" key="1">
    <source>
        <dbReference type="ARBA" id="ARBA00001947"/>
    </source>
</evidence>
<evidence type="ECO:0000256" key="7">
    <source>
        <dbReference type="ARBA" id="ARBA00022833"/>
    </source>
</evidence>